<dbReference type="EC" id="1.1.1.193" evidence="1"/>
<dbReference type="EC" id="3.5.4.26" evidence="1"/>
<proteinExistence type="predicted"/>
<sequence length="362" mass="38640">MEDQDYMKVALQLAEQGSGQTSPNPLVGAVVVKNGQMIGMGAHLKAGEPHAEVHAIRMAGAEAEDSTVYVTLEPCSHHGKTPPCADLLISSKVKRVVIAAEDPNPLVAGRGIKKLLAAGIEVVSGVLNSEAEALNKVFFHFIQTKRPFVTLKWAGSLDGKTATVTGESKWITGEEARLDVHKYRELHDAILAGVETVIKDDPSLTCRLENPKKQPVRIVLDTHLRTPETAAVVNDGLSETWIITGSGVSPEKIASFQKKKAVIIQMNTPAIEIDNLLLLLGEKNITSLFVEGGAAVHGSFIKSGLFNEVVSYAAPMLIGGKDAPPAVGGAGFRGINEAIRLKIKQTEILGDDLKIVCVKKEG</sequence>
<reference evidence="2" key="1">
    <citation type="journal article" date="2025" name="Aquaculture">
        <title>Assessment of the bioflocculant production and safety properties of Metabacillus hrfriensis sp. nov. based on phenotypic and whole-genome sequencing analysis.</title>
        <authorList>
            <person name="Zhang R."/>
            <person name="Zhao Z."/>
            <person name="Luo L."/>
            <person name="Wang S."/>
            <person name="Guo K."/>
            <person name="Xu W."/>
        </authorList>
    </citation>
    <scope>NUCLEOTIDE SEQUENCE [LARGE SCALE GENOMIC DNA]</scope>
    <source>
        <strain evidence="2">CT-WN-B3</strain>
    </source>
</reference>
<name>A0ACD4R7G2_9BACI</name>
<evidence type="ECO:0000313" key="1">
    <source>
        <dbReference type="EMBL" id="WHZ56381.1"/>
    </source>
</evidence>
<keyword evidence="2" id="KW-1185">Reference proteome</keyword>
<dbReference type="Proteomes" id="UP001226091">
    <property type="component" value="Chromosome"/>
</dbReference>
<evidence type="ECO:0000313" key="2">
    <source>
        <dbReference type="Proteomes" id="UP001226091"/>
    </source>
</evidence>
<organism evidence="1 2">
    <name type="scientific">Metabacillus hrfriensis</name>
    <dbReference type="NCBI Taxonomy" id="3048891"/>
    <lineage>
        <taxon>Bacteria</taxon>
        <taxon>Bacillati</taxon>
        <taxon>Bacillota</taxon>
        <taxon>Bacilli</taxon>
        <taxon>Bacillales</taxon>
        <taxon>Bacillaceae</taxon>
        <taxon>Metabacillus</taxon>
    </lineage>
</organism>
<dbReference type="EMBL" id="CP126116">
    <property type="protein sequence ID" value="WHZ56381.1"/>
    <property type="molecule type" value="Genomic_DNA"/>
</dbReference>
<accession>A0ACD4R7G2</accession>
<protein>
    <submittedName>
        <fullName evidence="1">Bifunctional diaminohydroxyphosphoribosylaminopyrimidine deaminase/5-amino-6-(5-phosphoribosylamino)uracil reductase RibD</fullName>
        <ecNumber evidence="1">1.1.1.193</ecNumber>
        <ecNumber evidence="1">3.5.4.26</ecNumber>
    </submittedName>
</protein>
<keyword evidence="1" id="KW-0560">Oxidoreductase</keyword>
<keyword evidence="1" id="KW-0378">Hydrolase</keyword>
<gene>
    <name evidence="1" type="primary">ribD</name>
    <name evidence="1" type="ORF">QLQ22_16985</name>
</gene>